<reference evidence="1 2" key="1">
    <citation type="submission" date="2024-01" db="EMBL/GenBank/DDBJ databases">
        <title>Hyphobacterium bacterium isolated from marine sediment.</title>
        <authorList>
            <person name="Zhao S."/>
        </authorList>
    </citation>
    <scope>NUCLEOTIDE SEQUENCE [LARGE SCALE GENOMIC DNA]</scope>
    <source>
        <strain evidence="2">HN65</strain>
    </source>
</reference>
<protein>
    <recommendedName>
        <fullName evidence="3">Twin-arginine translocation signal domain-containing protein</fullName>
    </recommendedName>
</protein>
<organism evidence="1 2">
    <name type="scientific">Hyphobacterium lacteum</name>
    <dbReference type="NCBI Taxonomy" id="3116575"/>
    <lineage>
        <taxon>Bacteria</taxon>
        <taxon>Pseudomonadati</taxon>
        <taxon>Pseudomonadota</taxon>
        <taxon>Alphaproteobacteria</taxon>
        <taxon>Maricaulales</taxon>
        <taxon>Maricaulaceae</taxon>
        <taxon>Hyphobacterium</taxon>
    </lineage>
</organism>
<keyword evidence="2" id="KW-1185">Reference proteome</keyword>
<dbReference type="EMBL" id="JAZDRP010000003">
    <property type="protein sequence ID" value="MEE2525959.1"/>
    <property type="molecule type" value="Genomic_DNA"/>
</dbReference>
<dbReference type="RefSeq" id="WP_330198618.1">
    <property type="nucleotide sequence ID" value="NZ_JAZDRP010000003.1"/>
</dbReference>
<accession>A0ABU7LRK4</accession>
<comment type="caution">
    <text evidence="1">The sequence shown here is derived from an EMBL/GenBank/DDBJ whole genome shotgun (WGS) entry which is preliminary data.</text>
</comment>
<evidence type="ECO:0008006" key="3">
    <source>
        <dbReference type="Google" id="ProtNLM"/>
    </source>
</evidence>
<evidence type="ECO:0000313" key="2">
    <source>
        <dbReference type="Proteomes" id="UP001354971"/>
    </source>
</evidence>
<sequence>MSDNGKKNRRLFLKSAAAMGLAGVGAKAAAQDIQRMPRPTIRDRVVTPVRGTVSQNRNLGMVGLRQGMTGLSIEAESLLRNDSLIPDSEVEGTVSLVREMVAGLDSNFSGMVRIDLAFGVNGDPRLFNCGNNTCGGHTCGSHTCGTNNCGSQTCGTNTCSSNVSITNGNLSEIPRSSRRQWQVMQQMHREMDNRYIELNVIQVE</sequence>
<proteinExistence type="predicted"/>
<dbReference type="Proteomes" id="UP001354971">
    <property type="component" value="Unassembled WGS sequence"/>
</dbReference>
<evidence type="ECO:0000313" key="1">
    <source>
        <dbReference type="EMBL" id="MEE2525959.1"/>
    </source>
</evidence>
<name>A0ABU7LRK4_9PROT</name>
<dbReference type="PROSITE" id="PS51318">
    <property type="entry name" value="TAT"/>
    <property type="match status" value="1"/>
</dbReference>
<gene>
    <name evidence="1" type="ORF">V0U79_06240</name>
</gene>
<dbReference type="InterPro" id="IPR006311">
    <property type="entry name" value="TAT_signal"/>
</dbReference>